<gene>
    <name evidence="1" type="ORF">CCAM_LOCUS42801</name>
</gene>
<proteinExistence type="predicted"/>
<dbReference type="AlphaFoldDB" id="A0A484NI23"/>
<sequence>MILFFLSSPRQQQKKKGKDTQKPIVRIFADGVLPFLKKGDCYAKKHHQPAATNKPQLTEGAGDQCEKEPNFIDVFAVQYIGPPQPLFPGFASAIARTHNLHRLIKPPKSITAAGSKACSQPPSPIFRIAARSPSLGLIQG</sequence>
<accession>A0A484NI23</accession>
<keyword evidence="2" id="KW-1185">Reference proteome</keyword>
<evidence type="ECO:0000313" key="2">
    <source>
        <dbReference type="Proteomes" id="UP000595140"/>
    </source>
</evidence>
<protein>
    <submittedName>
        <fullName evidence="1">Uncharacterized protein</fullName>
    </submittedName>
</protein>
<dbReference type="Proteomes" id="UP000595140">
    <property type="component" value="Unassembled WGS sequence"/>
</dbReference>
<dbReference type="EMBL" id="OOIL02006718">
    <property type="protein sequence ID" value="VFR01026.1"/>
    <property type="molecule type" value="Genomic_DNA"/>
</dbReference>
<name>A0A484NI23_9ASTE</name>
<organism evidence="1 2">
    <name type="scientific">Cuscuta campestris</name>
    <dbReference type="NCBI Taxonomy" id="132261"/>
    <lineage>
        <taxon>Eukaryota</taxon>
        <taxon>Viridiplantae</taxon>
        <taxon>Streptophyta</taxon>
        <taxon>Embryophyta</taxon>
        <taxon>Tracheophyta</taxon>
        <taxon>Spermatophyta</taxon>
        <taxon>Magnoliopsida</taxon>
        <taxon>eudicotyledons</taxon>
        <taxon>Gunneridae</taxon>
        <taxon>Pentapetalae</taxon>
        <taxon>asterids</taxon>
        <taxon>lamiids</taxon>
        <taxon>Solanales</taxon>
        <taxon>Convolvulaceae</taxon>
        <taxon>Cuscuteae</taxon>
        <taxon>Cuscuta</taxon>
        <taxon>Cuscuta subgen. Grammica</taxon>
        <taxon>Cuscuta sect. Cleistogrammica</taxon>
    </lineage>
</organism>
<evidence type="ECO:0000313" key="1">
    <source>
        <dbReference type="EMBL" id="VFR01026.1"/>
    </source>
</evidence>
<reference evidence="1 2" key="1">
    <citation type="submission" date="2018-04" db="EMBL/GenBank/DDBJ databases">
        <authorList>
            <person name="Vogel A."/>
        </authorList>
    </citation>
    <scope>NUCLEOTIDE SEQUENCE [LARGE SCALE GENOMIC DNA]</scope>
</reference>